<proteinExistence type="predicted"/>
<sequence>MKAGDGKRPMWLWLDDGMIHASLVPTGDVTPRQLSAAEVAQLLLVDPARALPAIRSLTGIDDIEQALLKLREWLARDPVVVTLSAADLAGRRVNEAPPKRVRSNPDGTVRTVSGGLPSLNKRRR</sequence>
<name>A0ABQ6UMJ5_9ACTN</name>
<evidence type="ECO:0000313" key="3">
    <source>
        <dbReference type="Proteomes" id="UP000471364"/>
    </source>
</evidence>
<comment type="caution">
    <text evidence="2">The sequence shown here is derived from an EMBL/GenBank/DDBJ whole genome shotgun (WGS) entry which is preliminary data.</text>
</comment>
<evidence type="ECO:0000256" key="1">
    <source>
        <dbReference type="SAM" id="MobiDB-lite"/>
    </source>
</evidence>
<reference evidence="2 3" key="1">
    <citation type="submission" date="2019-09" db="EMBL/GenBank/DDBJ databases">
        <title>High taxonomic diversity of Micromonospora strains isolated from Medicago sativa nodules in different geographical locations.</title>
        <authorList>
            <person name="Martinez-Hidalgo P."/>
            <person name="Flores-Felix J.D."/>
            <person name="Velazquez E."/>
            <person name="Brau L."/>
            <person name="Trujillo M.E."/>
            <person name="Martinez-Molina E."/>
        </authorList>
    </citation>
    <scope>NUCLEOTIDE SEQUENCE [LARGE SCALE GENOMIC DNA]</scope>
    <source>
        <strain evidence="2 3">ALFB5</strain>
    </source>
</reference>
<protein>
    <submittedName>
        <fullName evidence="2">Uncharacterized protein</fullName>
    </submittedName>
</protein>
<accession>A0ABQ6UMJ5</accession>
<dbReference type="Proteomes" id="UP000471364">
    <property type="component" value="Unassembled WGS sequence"/>
</dbReference>
<organism evidence="2 3">
    <name type="scientific">Micromonospora aurantiaca</name>
    <name type="common">nom. illeg.</name>
    <dbReference type="NCBI Taxonomy" id="47850"/>
    <lineage>
        <taxon>Bacteria</taxon>
        <taxon>Bacillati</taxon>
        <taxon>Actinomycetota</taxon>
        <taxon>Actinomycetes</taxon>
        <taxon>Micromonosporales</taxon>
        <taxon>Micromonosporaceae</taxon>
        <taxon>Micromonospora</taxon>
    </lineage>
</organism>
<feature type="region of interest" description="Disordered" evidence="1">
    <location>
        <begin position="92"/>
        <end position="124"/>
    </location>
</feature>
<gene>
    <name evidence="2" type="ORF">F6X54_06935</name>
</gene>
<dbReference type="EMBL" id="WAAR01000021">
    <property type="protein sequence ID" value="KAB1117657.1"/>
    <property type="molecule type" value="Genomic_DNA"/>
</dbReference>
<evidence type="ECO:0000313" key="2">
    <source>
        <dbReference type="EMBL" id="KAB1117657.1"/>
    </source>
</evidence>
<keyword evidence="3" id="KW-1185">Reference proteome</keyword>